<keyword evidence="3" id="KW-0949">S-adenosyl-L-methionine</keyword>
<dbReference type="InterPro" id="IPR046341">
    <property type="entry name" value="SET_dom_sf"/>
</dbReference>
<feature type="region of interest" description="Disordered" evidence="4">
    <location>
        <begin position="544"/>
        <end position="566"/>
    </location>
</feature>
<name>A0ABP0L303_9DINO</name>
<gene>
    <name evidence="6" type="ORF">CCMP2556_LOCUS19104</name>
</gene>
<dbReference type="Proteomes" id="UP001642484">
    <property type="component" value="Unassembled WGS sequence"/>
</dbReference>
<evidence type="ECO:0000259" key="5">
    <source>
        <dbReference type="PROSITE" id="PS50280"/>
    </source>
</evidence>
<dbReference type="CDD" id="cd20071">
    <property type="entry name" value="SET_SMYD"/>
    <property type="match status" value="1"/>
</dbReference>
<dbReference type="Gene3D" id="2.170.270.10">
    <property type="entry name" value="SET domain"/>
    <property type="match status" value="1"/>
</dbReference>
<protein>
    <recommendedName>
        <fullName evidence="5">SET domain-containing protein</fullName>
    </recommendedName>
</protein>
<dbReference type="PANTHER" id="PTHR46402:SF2">
    <property type="entry name" value="HISTONE-LYSINE N-TRIMETHYLTRANSFERASE SMYD5"/>
    <property type="match status" value="1"/>
</dbReference>
<dbReference type="PROSITE" id="PS50280">
    <property type="entry name" value="SET"/>
    <property type="match status" value="1"/>
</dbReference>
<keyword evidence="1" id="KW-0489">Methyltransferase</keyword>
<dbReference type="PANTHER" id="PTHR46402">
    <property type="entry name" value="SET AND MYND DOMAIN-CONTAINING PROTEIN 5"/>
    <property type="match status" value="1"/>
</dbReference>
<evidence type="ECO:0000256" key="2">
    <source>
        <dbReference type="ARBA" id="ARBA00022679"/>
    </source>
</evidence>
<organism evidence="6 7">
    <name type="scientific">Durusdinium trenchii</name>
    <dbReference type="NCBI Taxonomy" id="1381693"/>
    <lineage>
        <taxon>Eukaryota</taxon>
        <taxon>Sar</taxon>
        <taxon>Alveolata</taxon>
        <taxon>Dinophyceae</taxon>
        <taxon>Suessiales</taxon>
        <taxon>Symbiodiniaceae</taxon>
        <taxon>Durusdinium</taxon>
    </lineage>
</organism>
<evidence type="ECO:0000313" key="7">
    <source>
        <dbReference type="Proteomes" id="UP001642484"/>
    </source>
</evidence>
<evidence type="ECO:0000256" key="3">
    <source>
        <dbReference type="ARBA" id="ARBA00022691"/>
    </source>
</evidence>
<reference evidence="6 7" key="1">
    <citation type="submission" date="2024-02" db="EMBL/GenBank/DDBJ databases">
        <authorList>
            <person name="Chen Y."/>
            <person name="Shah S."/>
            <person name="Dougan E. K."/>
            <person name="Thang M."/>
            <person name="Chan C."/>
        </authorList>
    </citation>
    <scope>NUCLEOTIDE SEQUENCE [LARGE SCALE GENOMIC DNA]</scope>
</reference>
<evidence type="ECO:0000256" key="1">
    <source>
        <dbReference type="ARBA" id="ARBA00022603"/>
    </source>
</evidence>
<accession>A0ABP0L303</accession>
<evidence type="ECO:0000313" key="6">
    <source>
        <dbReference type="EMBL" id="CAK9033509.1"/>
    </source>
</evidence>
<feature type="region of interest" description="Disordered" evidence="4">
    <location>
        <begin position="365"/>
        <end position="389"/>
    </location>
</feature>
<comment type="caution">
    <text evidence="6">The sequence shown here is derived from an EMBL/GenBank/DDBJ whole genome shotgun (WGS) entry which is preliminary data.</text>
</comment>
<evidence type="ECO:0000256" key="4">
    <source>
        <dbReference type="SAM" id="MobiDB-lite"/>
    </source>
</evidence>
<proteinExistence type="predicted"/>
<dbReference type="EMBL" id="CAXAMN010011035">
    <property type="protein sequence ID" value="CAK9033509.1"/>
    <property type="molecule type" value="Genomic_DNA"/>
</dbReference>
<dbReference type="InterPro" id="IPR001214">
    <property type="entry name" value="SET_dom"/>
</dbReference>
<dbReference type="SUPFAM" id="SSF82199">
    <property type="entry name" value="SET domain"/>
    <property type="match status" value="1"/>
</dbReference>
<feature type="domain" description="SET" evidence="5">
    <location>
        <begin position="1"/>
        <end position="56"/>
    </location>
</feature>
<keyword evidence="2" id="KW-0808">Transferase</keyword>
<keyword evidence="7" id="KW-1185">Reference proteome</keyword>
<sequence>MLFRSCSRFNHSCFPNAGGHLSGGEGVASVSKYRATLSIYALEEIKQGEEVCISYLILAFRHQRHKWSWNEVDQLNTLHHRRDLLHRTWGFLCHCDRCRGGRPLDRRLEALGSGFSEAAERRKALAAVNAKYLSLFDASCEQYDPPRDFESTVERLNSFRKEFAFLDPAHTGPELTQRLGGCNEELIATFLLGGVQSEVAQRCAELALPLLVEEMQVQHSLLPCLSPCKITRYAEFLQLLRYVPEKEGQFHMSNLKVDGCELQHQQSLWLHDPVKARALGLQAARNLPARPSIGAPLRTGPLPRPGAACAPGVRGGGSGGAGARVGRDMDGMPPLLEPPKTPLHSGHCEPGRLWDAYAEFGRPSRAARSLRGDGAGGAPEGRGRGRQSESWFKFRANETTLASALLQPAAVLVGDTDYAPDAFAARCLLSEGVGFLTRAAALKPEKVPSAKRRRFRKAFAKYQEHIKAAASGVEAEIFQKLAFWLGMMDAWYEQMPVLMDLSLLKDAVAQHVVPLAAWVLRPHLKPIVGRVDLRKLCLSRSSGYPAAPEADGPASPAARPSTGTVPMPARWLKESSSASVCGWAFG</sequence>